<accession>A0A5Q4BXR5</accession>
<keyword evidence="3" id="KW-1185">Reference proteome</keyword>
<evidence type="ECO:0000256" key="1">
    <source>
        <dbReference type="SAM" id="SignalP"/>
    </source>
</evidence>
<proteinExistence type="predicted"/>
<protein>
    <submittedName>
        <fullName evidence="2">Cell wall mannoprotein 1</fullName>
    </submittedName>
</protein>
<dbReference type="InterPro" id="IPR021054">
    <property type="entry name" value="Cell_wall_mannoprotein_1"/>
</dbReference>
<evidence type="ECO:0000313" key="3">
    <source>
        <dbReference type="Proteomes" id="UP000326340"/>
    </source>
</evidence>
<feature type="chain" id="PRO_5024806184" evidence="1">
    <location>
        <begin position="18"/>
        <end position="195"/>
    </location>
</feature>
<organism evidence="2 3">
    <name type="scientific">Colletotrichum shisoi</name>
    <dbReference type="NCBI Taxonomy" id="2078593"/>
    <lineage>
        <taxon>Eukaryota</taxon>
        <taxon>Fungi</taxon>
        <taxon>Dikarya</taxon>
        <taxon>Ascomycota</taxon>
        <taxon>Pezizomycotina</taxon>
        <taxon>Sordariomycetes</taxon>
        <taxon>Hypocreomycetidae</taxon>
        <taxon>Glomerellales</taxon>
        <taxon>Glomerellaceae</taxon>
        <taxon>Colletotrichum</taxon>
        <taxon>Colletotrichum destructivum species complex</taxon>
    </lineage>
</organism>
<keyword evidence="1" id="KW-0732">Signal</keyword>
<dbReference type="PANTHER" id="PTHR38123:SF6">
    <property type="entry name" value="CELL WALL SERINE-THREONINE-RICH GALACTOMANNOPROTEIN MP1 (AFU_ORTHOLOGUE AFUA_4G03240)"/>
    <property type="match status" value="1"/>
</dbReference>
<dbReference type="Proteomes" id="UP000326340">
    <property type="component" value="Unassembled WGS sequence"/>
</dbReference>
<dbReference type="Pfam" id="PF12296">
    <property type="entry name" value="HsbA"/>
    <property type="match status" value="1"/>
</dbReference>
<sequence>MQLAKTLLFALVGTAFASPIEKRQAAIIQQAVTEVQGAITKLETAVKGVGDDIASAQPVLDAATNVKTVIAKAGNDIQASQPLQLQEALGLQQIGRDLQTSATGLIDTLIAKKPNFDKLGVSKVVLQNLQDQKNTTLSLGQALISKVPAIGQSVAQDAIDQIAAILDRGIQAYSAGGGAAPAPPGGGAAAQPVGA</sequence>
<reference evidence="2 3" key="1">
    <citation type="journal article" date="2019" name="Sci. Rep.">
        <title>Colletotrichum shisoi sp. nov., an anthracnose pathogen of Perilla frutescens in Japan: molecular phylogenetic, morphological and genomic evidence.</title>
        <authorList>
            <person name="Gan P."/>
            <person name="Tsushima A."/>
            <person name="Hiroyama R."/>
            <person name="Narusaka M."/>
            <person name="Takano Y."/>
            <person name="Narusaka Y."/>
            <person name="Kawaradani M."/>
            <person name="Damm U."/>
            <person name="Shirasu K."/>
        </authorList>
    </citation>
    <scope>NUCLEOTIDE SEQUENCE [LARGE SCALE GENOMIC DNA]</scope>
    <source>
        <strain evidence="2 3">PG-2018a</strain>
    </source>
</reference>
<dbReference type="PANTHER" id="PTHR38123">
    <property type="entry name" value="CELL WALL SERINE-THREONINE-RICH GALACTOMANNOPROTEIN MP1 (AFU_ORTHOLOGUE AFUA_4G03240)"/>
    <property type="match status" value="1"/>
</dbReference>
<comment type="caution">
    <text evidence="2">The sequence shown here is derived from an EMBL/GenBank/DDBJ whole genome shotgun (WGS) entry which is preliminary data.</text>
</comment>
<gene>
    <name evidence="2" type="primary">Mp1-1</name>
    <name evidence="2" type="ORF">CSHISOI_03649</name>
</gene>
<dbReference type="GO" id="GO:0005576">
    <property type="term" value="C:extracellular region"/>
    <property type="evidence" value="ECO:0007669"/>
    <property type="project" value="TreeGrafter"/>
</dbReference>
<feature type="signal peptide" evidence="1">
    <location>
        <begin position="1"/>
        <end position="17"/>
    </location>
</feature>
<dbReference type="OrthoDB" id="2422134at2759"/>
<evidence type="ECO:0000313" key="2">
    <source>
        <dbReference type="EMBL" id="TQN71838.1"/>
    </source>
</evidence>
<dbReference type="AlphaFoldDB" id="A0A5Q4BXR5"/>
<name>A0A5Q4BXR5_9PEZI</name>
<dbReference type="Gene3D" id="1.20.1280.140">
    <property type="match status" value="1"/>
</dbReference>
<dbReference type="EMBL" id="PUHP01000228">
    <property type="protein sequence ID" value="TQN71838.1"/>
    <property type="molecule type" value="Genomic_DNA"/>
</dbReference>